<dbReference type="InterPro" id="IPR041633">
    <property type="entry name" value="Polbeta"/>
</dbReference>
<dbReference type="CDD" id="cd05403">
    <property type="entry name" value="NT_KNTase_like"/>
    <property type="match status" value="1"/>
</dbReference>
<dbReference type="SUPFAM" id="SSF81301">
    <property type="entry name" value="Nucleotidyltransferase"/>
    <property type="match status" value="1"/>
</dbReference>
<reference evidence="2 3" key="1">
    <citation type="journal article" date="2015" name="Genome Announc.">
        <title>Complete Genome Sequence of Pelosinus fermentans JBW45, a Member of a Remarkably Competitive Group of Negativicutes in the Firmicutes Phylum.</title>
        <authorList>
            <person name="De Leon K.B."/>
            <person name="Utturkar S.M."/>
            <person name="Camilleri L.B."/>
            <person name="Elias D.A."/>
            <person name="Arkin A.P."/>
            <person name="Fields M.W."/>
            <person name="Brown S.D."/>
            <person name="Wall J.D."/>
        </authorList>
    </citation>
    <scope>NUCLEOTIDE SEQUENCE [LARGE SCALE GENOMIC DNA]</scope>
    <source>
        <strain evidence="2 3">JBW45</strain>
    </source>
</reference>
<dbReference type="KEGG" id="pft:JBW_00674"/>
<evidence type="ECO:0000313" key="3">
    <source>
        <dbReference type="Proteomes" id="UP000005361"/>
    </source>
</evidence>
<dbReference type="HOGENOM" id="CLU_1813977_0_0_9"/>
<name>I8TW08_9FIRM</name>
<reference evidence="3" key="2">
    <citation type="submission" date="2015-02" db="EMBL/GenBank/DDBJ databases">
        <title>Complete Genome Sequence of Pelosinus fermentans JBW45.</title>
        <authorList>
            <person name="De Leon K.B."/>
            <person name="Utturkar S.M."/>
            <person name="Camilleri L.B."/>
            <person name="Arkin A.P."/>
            <person name="Fields M.W."/>
            <person name="Brown S.D."/>
            <person name="Wall J.D."/>
        </authorList>
    </citation>
    <scope>NUCLEOTIDE SEQUENCE [LARGE SCALE GENOMIC DNA]</scope>
    <source>
        <strain evidence="3">JBW45</strain>
    </source>
</reference>
<evidence type="ECO:0000259" key="1">
    <source>
        <dbReference type="Pfam" id="PF18765"/>
    </source>
</evidence>
<organism evidence="2 3">
    <name type="scientific">Pelosinus fermentans JBW45</name>
    <dbReference type="NCBI Taxonomy" id="1192197"/>
    <lineage>
        <taxon>Bacteria</taxon>
        <taxon>Bacillati</taxon>
        <taxon>Bacillota</taxon>
        <taxon>Negativicutes</taxon>
        <taxon>Selenomonadales</taxon>
        <taxon>Sporomusaceae</taxon>
        <taxon>Pelosinus</taxon>
    </lineage>
</organism>
<dbReference type="EMBL" id="CP010978">
    <property type="protein sequence ID" value="AJQ26026.1"/>
    <property type="molecule type" value="Genomic_DNA"/>
</dbReference>
<dbReference type="RefSeq" id="WP_007959099.1">
    <property type="nucleotide sequence ID" value="NZ_CP010978.1"/>
</dbReference>
<dbReference type="AlphaFoldDB" id="I8TW08"/>
<sequence length="142" mass="16537">MIVPYIRLSTSHPVLRRQEWRPWKKLGYRVLDEDGFTVYHEQEAIKRTILNAFINTDADIFLFGSRATGMVHEKSDYDVGYYAEDGLSVYILAELKETLEEFPIPARVDLVDFAVLSPEFIKIAMKGGVEIWKQKRKNSFFT</sequence>
<dbReference type="STRING" id="1192197.JBW_00674"/>
<gene>
    <name evidence="2" type="ORF">JBW_00674</name>
</gene>
<dbReference type="OrthoDB" id="9809668at2"/>
<protein>
    <submittedName>
        <fullName evidence="2">DNA polymerase beta domain protein region</fullName>
    </submittedName>
</protein>
<dbReference type="PANTHER" id="PTHR43852">
    <property type="entry name" value="NUCLEOTIDYLTRANSFERASE"/>
    <property type="match status" value="1"/>
</dbReference>
<proteinExistence type="predicted"/>
<dbReference type="InterPro" id="IPR043519">
    <property type="entry name" value="NT_sf"/>
</dbReference>
<dbReference type="Pfam" id="PF18765">
    <property type="entry name" value="Polbeta"/>
    <property type="match status" value="1"/>
</dbReference>
<dbReference type="Gene3D" id="3.30.460.10">
    <property type="entry name" value="Beta Polymerase, domain 2"/>
    <property type="match status" value="1"/>
</dbReference>
<accession>I8TW08</accession>
<evidence type="ECO:0000313" key="2">
    <source>
        <dbReference type="EMBL" id="AJQ26026.1"/>
    </source>
</evidence>
<dbReference type="Proteomes" id="UP000005361">
    <property type="component" value="Chromosome"/>
</dbReference>
<dbReference type="InterPro" id="IPR052930">
    <property type="entry name" value="TA_antitoxin_MntA"/>
</dbReference>
<feature type="domain" description="Polymerase beta nucleotidyltransferase" evidence="1">
    <location>
        <begin position="60"/>
        <end position="136"/>
    </location>
</feature>
<dbReference type="PANTHER" id="PTHR43852:SF3">
    <property type="entry name" value="NUCLEOTIDYLTRANSFERASE"/>
    <property type="match status" value="1"/>
</dbReference>